<dbReference type="GO" id="GO:0035098">
    <property type="term" value="C:ESC/E(Z) complex"/>
    <property type="evidence" value="ECO:0007669"/>
    <property type="project" value="UniProtKB-ARBA"/>
</dbReference>
<keyword evidence="1" id="KW-0805">Transcription regulation</keyword>
<keyword evidence="2" id="KW-0804">Transcription</keyword>
<reference evidence="7" key="1">
    <citation type="submission" date="2019-11" db="EMBL/GenBank/DDBJ databases">
        <authorList>
            <person name="Liu Y."/>
            <person name="Hou J."/>
            <person name="Li T.-Q."/>
            <person name="Guan C.-H."/>
            <person name="Wu X."/>
            <person name="Wu H.-Z."/>
            <person name="Ling F."/>
            <person name="Zhang R."/>
            <person name="Shi X.-G."/>
            <person name="Ren J.-P."/>
            <person name="Chen E.-F."/>
            <person name="Sun J.-M."/>
        </authorList>
    </citation>
    <scope>NUCLEOTIDE SEQUENCE</scope>
    <source>
        <strain evidence="7">Adult_tree_wgs_1</strain>
        <tissue evidence="7">Leaves</tissue>
    </source>
</reference>
<feature type="region of interest" description="Disordered" evidence="5">
    <location>
        <begin position="1"/>
        <end position="44"/>
    </location>
</feature>
<feature type="compositionally biased region" description="Low complexity" evidence="5">
    <location>
        <begin position="30"/>
        <end position="42"/>
    </location>
</feature>
<dbReference type="Pfam" id="PF00855">
    <property type="entry name" value="PWWP"/>
    <property type="match status" value="1"/>
</dbReference>
<feature type="region of interest" description="Disordered" evidence="5">
    <location>
        <begin position="987"/>
        <end position="1006"/>
    </location>
</feature>
<dbReference type="CDD" id="cd05162">
    <property type="entry name" value="PWWP"/>
    <property type="match status" value="1"/>
</dbReference>
<proteinExistence type="inferred from homology"/>
<sequence length="1158" mass="125916">MISAMSDKGLELDRNSDLIPDVPLGKARVSADVGSDSDASGAEVGVLEELGSNRAYDSDFGSRVSVAEGRVSVGGESERHRVLEGDERRDSDFRNDDLGRVVDDRRRGEKGRGPESRGSRVGSDEFDTKEKGVGSRASVHKSNVSTFDDFVANGKGEVTGVGLSTSVGYGYEIGDMIWGKVKSHPWWPGVIYNESFASTSVRRTKSEGHVLVAFFGDSSYGWFEPEELIPFESNYSEKSRQTNSRTFVKAVEDAVDEVSRRSGLGLACRCRNAYNFRPGNAQGYYVVDLNDYETGAVYSVSQIRKARESFQPRDTVAFIKQLALIARDEVYTSIYFVKNKATALAYRKAVFEEFDETYAQAFGQQPVRPSRESLAAVAQPVRVLYASLRLVINIVDLLFLFCVVILTAPLSGPMVMAEALGKRRKNSIKPSKLKEHENKEKYLFKRRDEPSEVKIHQKGQGTSSRPVEGSAASMVEPPFTCAETSSWGQASNSSFDNGKGALLESKGGDGTMNLKHDRQRATTSGLDEDFHQPPSLPDTNDEGKRVSPEIDPKLHGQDPRSYIVTGKKKAKLLKRPVGELGVEKSASGEKKKRKIEFGIKTSSDLGVEKSAPGEKKKKQKKKIEFGSETSSDLGVEKSAPGEKKKKKKQEMEFHVERSSDLMQNQSATGKSGTSSSLLPDSIGKRSTFGMGDTDLKLPQLLGDLQALALNPFHGVEMSISPTVQKAFLKFRSIVYEKSFSPAETESNEVHASKSAAGSSGAFEVPSRGIKELPSAKHPKPLIRPDDPTKGGRKRGPSDRQEEMASKRMKKVEELKSLAVEKKAAQIPLEIHRDGKEAVAIRPPKLLKPDSIKKTTESPSKARVPTMLVMKFPPNTNLPSGSELKARLARFGPLDHSATRVFWQSFTCRVVFLYRADAEAAHRHLSGSNSLFGNVNVKSSIRTTGAMGPDSEGKAQREDAVEQKPPKPQPVVQLKSCLKKAVGEEATGAVTTGGGSNGNGSSRGTPRVKFVLEGGESSGGGGGEQLIVGTNKNNFFNNTTSFADVGGKSSSSSSSSHGMEFNSRNFQKGILPLPPATAKLPNTSNNMGYGEVEPRNTHNFSANMARAGPSPTSIDIAQQMLVPPTKIDIAQQMLGLLTKCNDLVTNVSSFLGYVPYHPL</sequence>
<comment type="caution">
    <text evidence="7">The sequence shown here is derived from an EMBL/GenBank/DDBJ whole genome shotgun (WGS) entry which is preliminary data.</text>
</comment>
<feature type="region of interest" description="Disordered" evidence="5">
    <location>
        <begin position="486"/>
        <end position="561"/>
    </location>
</feature>
<evidence type="ECO:0000256" key="2">
    <source>
        <dbReference type="ARBA" id="ARBA00023163"/>
    </source>
</evidence>
<feature type="compositionally biased region" description="Polar residues" evidence="5">
    <location>
        <begin position="660"/>
        <end position="678"/>
    </location>
</feature>
<evidence type="ECO:0000313" key="8">
    <source>
        <dbReference type="Proteomes" id="UP000626092"/>
    </source>
</evidence>
<evidence type="ECO:0000256" key="4">
    <source>
        <dbReference type="ARBA" id="ARBA00060746"/>
    </source>
</evidence>
<feature type="compositionally biased region" description="Basic and acidic residues" evidence="5">
    <location>
        <begin position="649"/>
        <end position="659"/>
    </location>
</feature>
<feature type="region of interest" description="Disordered" evidence="5">
    <location>
        <begin position="69"/>
        <end position="138"/>
    </location>
</feature>
<feature type="region of interest" description="Disordered" evidence="5">
    <location>
        <begin position="741"/>
        <end position="808"/>
    </location>
</feature>
<feature type="region of interest" description="Disordered" evidence="5">
    <location>
        <begin position="439"/>
        <end position="472"/>
    </location>
</feature>
<dbReference type="GO" id="GO:2000028">
    <property type="term" value="P:regulation of photoperiodism, flowering"/>
    <property type="evidence" value="ECO:0007669"/>
    <property type="project" value="UniProtKB-ARBA"/>
</dbReference>
<keyword evidence="8" id="KW-1185">Reference proteome</keyword>
<dbReference type="PANTHER" id="PTHR10688:SF5">
    <property type="entry name" value="PWWP DOMAIN-CONTAINING PROTEIN 1-RELATED"/>
    <property type="match status" value="1"/>
</dbReference>
<feature type="region of interest" description="Disordered" evidence="5">
    <location>
        <begin position="605"/>
        <end position="685"/>
    </location>
</feature>
<dbReference type="Gene3D" id="2.30.30.140">
    <property type="match status" value="1"/>
</dbReference>
<gene>
    <name evidence="7" type="ORF">RHSIM_Rhsim05G0141600</name>
</gene>
<dbReference type="AlphaFoldDB" id="A0A834H0Q5"/>
<dbReference type="Proteomes" id="UP000626092">
    <property type="component" value="Unassembled WGS sequence"/>
</dbReference>
<feature type="compositionally biased region" description="Basic and acidic residues" evidence="5">
    <location>
        <begin position="541"/>
        <end position="558"/>
    </location>
</feature>
<feature type="compositionally biased region" description="Basic and acidic residues" evidence="5">
    <location>
        <begin position="439"/>
        <end position="455"/>
    </location>
</feature>
<evidence type="ECO:0000256" key="1">
    <source>
        <dbReference type="ARBA" id="ARBA00023015"/>
    </source>
</evidence>
<dbReference type="PANTHER" id="PTHR10688">
    <property type="entry name" value="PWWP DOMAIN-CONTAINING PROTEIN"/>
    <property type="match status" value="1"/>
</dbReference>
<dbReference type="InterPro" id="IPR052657">
    <property type="entry name" value="PDP_family_Arabidopsis"/>
</dbReference>
<feature type="domain" description="PWWP" evidence="6">
    <location>
        <begin position="173"/>
        <end position="234"/>
    </location>
</feature>
<keyword evidence="3" id="KW-0539">Nucleus</keyword>
<evidence type="ECO:0000256" key="3">
    <source>
        <dbReference type="ARBA" id="ARBA00023242"/>
    </source>
</evidence>
<accession>A0A834H0Q5</accession>
<dbReference type="GO" id="GO:0006355">
    <property type="term" value="P:regulation of DNA-templated transcription"/>
    <property type="evidence" value="ECO:0007669"/>
    <property type="project" value="UniProtKB-ARBA"/>
</dbReference>
<feature type="compositionally biased region" description="Basic and acidic residues" evidence="5">
    <location>
        <begin position="782"/>
        <end position="808"/>
    </location>
</feature>
<feature type="compositionally biased region" description="Low complexity" evidence="5">
    <location>
        <begin position="752"/>
        <end position="761"/>
    </location>
</feature>
<organism evidence="7 8">
    <name type="scientific">Rhododendron simsii</name>
    <name type="common">Sims's rhododendron</name>
    <dbReference type="NCBI Taxonomy" id="118357"/>
    <lineage>
        <taxon>Eukaryota</taxon>
        <taxon>Viridiplantae</taxon>
        <taxon>Streptophyta</taxon>
        <taxon>Embryophyta</taxon>
        <taxon>Tracheophyta</taxon>
        <taxon>Spermatophyta</taxon>
        <taxon>Magnoliopsida</taxon>
        <taxon>eudicotyledons</taxon>
        <taxon>Gunneridae</taxon>
        <taxon>Pentapetalae</taxon>
        <taxon>asterids</taxon>
        <taxon>Ericales</taxon>
        <taxon>Ericaceae</taxon>
        <taxon>Ericoideae</taxon>
        <taxon>Rhodoreae</taxon>
        <taxon>Rhododendron</taxon>
    </lineage>
</organism>
<feature type="compositionally biased region" description="Polar residues" evidence="5">
    <location>
        <begin position="486"/>
        <end position="496"/>
    </location>
</feature>
<evidence type="ECO:0000259" key="6">
    <source>
        <dbReference type="PROSITE" id="PS50812"/>
    </source>
</evidence>
<dbReference type="PROSITE" id="PS50812">
    <property type="entry name" value="PWWP"/>
    <property type="match status" value="1"/>
</dbReference>
<protein>
    <recommendedName>
        <fullName evidence="6">PWWP domain-containing protein</fullName>
    </recommendedName>
</protein>
<evidence type="ECO:0000256" key="5">
    <source>
        <dbReference type="SAM" id="MobiDB-lite"/>
    </source>
</evidence>
<feature type="region of interest" description="Disordered" evidence="5">
    <location>
        <begin position="941"/>
        <end position="971"/>
    </location>
</feature>
<dbReference type="SUPFAM" id="SSF63748">
    <property type="entry name" value="Tudor/PWWP/MBT"/>
    <property type="match status" value="1"/>
</dbReference>
<dbReference type="FunFam" id="2.30.30.140:FF:000115">
    <property type="entry name" value="Tudor/PWWP/MBT superfamily protein"/>
    <property type="match status" value="1"/>
</dbReference>
<comment type="similarity">
    <text evidence="4">Belongs to the PDP family.</text>
</comment>
<dbReference type="OrthoDB" id="62853at2759"/>
<feature type="compositionally biased region" description="Basic and acidic residues" evidence="5">
    <location>
        <begin position="76"/>
        <end position="133"/>
    </location>
</feature>
<feature type="compositionally biased region" description="Basic and acidic residues" evidence="5">
    <location>
        <begin position="950"/>
        <end position="964"/>
    </location>
</feature>
<name>A0A834H0Q5_RHOSS</name>
<dbReference type="EMBL" id="WJXA01000005">
    <property type="protein sequence ID" value="KAF7144180.1"/>
    <property type="molecule type" value="Genomic_DNA"/>
</dbReference>
<evidence type="ECO:0000313" key="7">
    <source>
        <dbReference type="EMBL" id="KAF7144180.1"/>
    </source>
</evidence>
<dbReference type="SMART" id="SM00293">
    <property type="entry name" value="PWWP"/>
    <property type="match status" value="1"/>
</dbReference>
<dbReference type="InterPro" id="IPR000313">
    <property type="entry name" value="PWWP_dom"/>
</dbReference>